<feature type="domain" description="Carbohydrate kinase PfkB" evidence="4">
    <location>
        <begin position="65"/>
        <end position="324"/>
    </location>
</feature>
<dbReference type="InterPro" id="IPR002173">
    <property type="entry name" value="Carboh/pur_kinase_PfkB_CS"/>
</dbReference>
<gene>
    <name evidence="5" type="ORF">O4H49_10730</name>
</gene>
<dbReference type="Gene3D" id="3.40.1190.20">
    <property type="match status" value="1"/>
</dbReference>
<dbReference type="PANTHER" id="PTHR43320">
    <property type="entry name" value="SUGAR KINASE"/>
    <property type="match status" value="1"/>
</dbReference>
<evidence type="ECO:0000313" key="6">
    <source>
        <dbReference type="Proteomes" id="UP001069802"/>
    </source>
</evidence>
<keyword evidence="3 5" id="KW-0418">Kinase</keyword>
<dbReference type="Proteomes" id="UP001069802">
    <property type="component" value="Unassembled WGS sequence"/>
</dbReference>
<protein>
    <submittedName>
        <fullName evidence="5">Adenosine kinase</fullName>
    </submittedName>
</protein>
<evidence type="ECO:0000256" key="3">
    <source>
        <dbReference type="ARBA" id="ARBA00022777"/>
    </source>
</evidence>
<reference evidence="5" key="1">
    <citation type="submission" date="2022-12" db="EMBL/GenBank/DDBJ databases">
        <title>Bacterial isolates from different developmental stages of Nematostella vectensis.</title>
        <authorList>
            <person name="Fraune S."/>
        </authorList>
    </citation>
    <scope>NUCLEOTIDE SEQUENCE</scope>
    <source>
        <strain evidence="5">G21630-S1</strain>
    </source>
</reference>
<keyword evidence="6" id="KW-1185">Reference proteome</keyword>
<comment type="similarity">
    <text evidence="1">Belongs to the carbohydrate kinase PfkB family.</text>
</comment>
<dbReference type="RefSeq" id="WP_269423422.1">
    <property type="nucleotide sequence ID" value="NZ_JAPWGY010000003.1"/>
</dbReference>
<dbReference type="SUPFAM" id="SSF53613">
    <property type="entry name" value="Ribokinase-like"/>
    <property type="match status" value="1"/>
</dbReference>
<dbReference type="PROSITE" id="PS00584">
    <property type="entry name" value="PFKB_KINASES_2"/>
    <property type="match status" value="1"/>
</dbReference>
<proteinExistence type="inferred from homology"/>
<dbReference type="CDD" id="cd01168">
    <property type="entry name" value="adenosine_kinase"/>
    <property type="match status" value="1"/>
</dbReference>
<comment type="caution">
    <text evidence="5">The sequence shown here is derived from an EMBL/GenBank/DDBJ whole genome shotgun (WGS) entry which is preliminary data.</text>
</comment>
<dbReference type="GO" id="GO:0016301">
    <property type="term" value="F:kinase activity"/>
    <property type="evidence" value="ECO:0007669"/>
    <property type="project" value="UniProtKB-KW"/>
</dbReference>
<keyword evidence="2" id="KW-0808">Transferase</keyword>
<evidence type="ECO:0000259" key="4">
    <source>
        <dbReference type="Pfam" id="PF00294"/>
    </source>
</evidence>
<evidence type="ECO:0000256" key="2">
    <source>
        <dbReference type="ARBA" id="ARBA00022679"/>
    </source>
</evidence>
<organism evidence="5 6">
    <name type="scientific">Kiloniella laminariae</name>
    <dbReference type="NCBI Taxonomy" id="454162"/>
    <lineage>
        <taxon>Bacteria</taxon>
        <taxon>Pseudomonadati</taxon>
        <taxon>Pseudomonadota</taxon>
        <taxon>Alphaproteobacteria</taxon>
        <taxon>Rhodospirillales</taxon>
        <taxon>Kiloniellaceae</taxon>
        <taxon>Kiloniella</taxon>
    </lineage>
</organism>
<dbReference type="InterPro" id="IPR011611">
    <property type="entry name" value="PfkB_dom"/>
</dbReference>
<name>A0ABT4LJH2_9PROT</name>
<evidence type="ECO:0000256" key="1">
    <source>
        <dbReference type="ARBA" id="ARBA00010688"/>
    </source>
</evidence>
<dbReference type="InterPro" id="IPR029056">
    <property type="entry name" value="Ribokinase-like"/>
</dbReference>
<dbReference type="Gene3D" id="3.30.1110.10">
    <property type="match status" value="1"/>
</dbReference>
<evidence type="ECO:0000313" key="5">
    <source>
        <dbReference type="EMBL" id="MCZ4281254.1"/>
    </source>
</evidence>
<accession>A0ABT4LJH2</accession>
<dbReference type="PANTHER" id="PTHR43320:SF3">
    <property type="entry name" value="CARBOHYDRATE KINASE PFKB DOMAIN-CONTAINING PROTEIN"/>
    <property type="match status" value="1"/>
</dbReference>
<dbReference type="EMBL" id="JAPWGY010000003">
    <property type="protein sequence ID" value="MCZ4281254.1"/>
    <property type="molecule type" value="Genomic_DNA"/>
</dbReference>
<dbReference type="Pfam" id="PF00294">
    <property type="entry name" value="PfkB"/>
    <property type="match status" value="1"/>
</dbReference>
<sequence length="337" mass="35949">MSVNVNQSETASLDVVGIGNAIVDIVATAEDNLLQEQGIIKGAMNLIDQDRADALYDVMGPAIERSGGSAGNTMAGIASLGGRGGYIGKVRDDQFGQVFRHDIRAAGVKYDTLPATEGPSTARCLIFVTPDAERSMNTYLGACVNLTVADIDEKMIASAQVTYMEGYLWDPEEAKKAFILAAEIAHAAGRKVALTLSDSFCVARHRESFLDLVKNHVDILFANEEETMALFEVDNFDTALQKVRACCSVAALTRSEKGSVICCGDEVHVIDAEPVDHVVDTTGAGDLYAAGFLFGYTNGYSLYDSGRIGSIAAAEVISHFGARPEKSLATLIGEKFK</sequence>
<dbReference type="InterPro" id="IPR052700">
    <property type="entry name" value="Carb_kinase_PfkB-like"/>
</dbReference>